<evidence type="ECO:0000256" key="4">
    <source>
        <dbReference type="PROSITE-ProRule" id="PRU00134"/>
    </source>
</evidence>
<dbReference type="SUPFAM" id="SSF144232">
    <property type="entry name" value="HIT/MYND zinc finger-like"/>
    <property type="match status" value="1"/>
</dbReference>
<keyword evidence="1" id="KW-0479">Metal-binding</keyword>
<keyword evidence="3" id="KW-0862">Zinc</keyword>
<dbReference type="GO" id="GO:0008270">
    <property type="term" value="F:zinc ion binding"/>
    <property type="evidence" value="ECO:0007669"/>
    <property type="project" value="UniProtKB-KW"/>
</dbReference>
<name>A0AAP0F697_9MAGN</name>
<dbReference type="Proteomes" id="UP001419268">
    <property type="component" value="Unassembled WGS sequence"/>
</dbReference>
<organism evidence="6 7">
    <name type="scientific">Stephania cephalantha</name>
    <dbReference type="NCBI Taxonomy" id="152367"/>
    <lineage>
        <taxon>Eukaryota</taxon>
        <taxon>Viridiplantae</taxon>
        <taxon>Streptophyta</taxon>
        <taxon>Embryophyta</taxon>
        <taxon>Tracheophyta</taxon>
        <taxon>Spermatophyta</taxon>
        <taxon>Magnoliopsida</taxon>
        <taxon>Ranunculales</taxon>
        <taxon>Menispermaceae</taxon>
        <taxon>Menispermoideae</taxon>
        <taxon>Cissampelideae</taxon>
        <taxon>Stephania</taxon>
    </lineage>
</organism>
<reference evidence="6 7" key="1">
    <citation type="submission" date="2024-01" db="EMBL/GenBank/DDBJ databases">
        <title>Genome assemblies of Stephania.</title>
        <authorList>
            <person name="Yang L."/>
        </authorList>
    </citation>
    <scope>NUCLEOTIDE SEQUENCE [LARGE SCALE GENOMIC DNA]</scope>
    <source>
        <strain evidence="6">JXDWG</strain>
        <tissue evidence="6">Leaf</tissue>
    </source>
</reference>
<protein>
    <recommendedName>
        <fullName evidence="5">MYND-type domain-containing protein</fullName>
    </recommendedName>
</protein>
<dbReference type="PROSITE" id="PS50865">
    <property type="entry name" value="ZF_MYND_2"/>
    <property type="match status" value="1"/>
</dbReference>
<dbReference type="EMBL" id="JBBNAG010000009">
    <property type="protein sequence ID" value="KAK9104720.1"/>
    <property type="molecule type" value="Genomic_DNA"/>
</dbReference>
<accession>A0AAP0F697</accession>
<dbReference type="InterPro" id="IPR002893">
    <property type="entry name" value="Znf_MYND"/>
</dbReference>
<comment type="caution">
    <text evidence="6">The sequence shown here is derived from an EMBL/GenBank/DDBJ whole genome shotgun (WGS) entry which is preliminary data.</text>
</comment>
<keyword evidence="7" id="KW-1185">Reference proteome</keyword>
<evidence type="ECO:0000256" key="3">
    <source>
        <dbReference type="ARBA" id="ARBA00022833"/>
    </source>
</evidence>
<dbReference type="InterPro" id="IPR046824">
    <property type="entry name" value="Mss51-like_C"/>
</dbReference>
<evidence type="ECO:0000256" key="2">
    <source>
        <dbReference type="ARBA" id="ARBA00022771"/>
    </source>
</evidence>
<evidence type="ECO:0000313" key="6">
    <source>
        <dbReference type="EMBL" id="KAK9104720.1"/>
    </source>
</evidence>
<dbReference type="Gene3D" id="6.10.140.2220">
    <property type="match status" value="1"/>
</dbReference>
<dbReference type="PANTHER" id="PTHR47570:SF1">
    <property type="entry name" value="ZINC ION BINDING PROTEIN"/>
    <property type="match status" value="1"/>
</dbReference>
<evidence type="ECO:0000259" key="5">
    <source>
        <dbReference type="PROSITE" id="PS50865"/>
    </source>
</evidence>
<gene>
    <name evidence="6" type="ORF">Scep_021564</name>
</gene>
<evidence type="ECO:0000256" key="1">
    <source>
        <dbReference type="ARBA" id="ARBA00022723"/>
    </source>
</evidence>
<keyword evidence="2 4" id="KW-0863">Zinc-finger</keyword>
<proteinExistence type="predicted"/>
<sequence length="377" mass="42618">MMECGARGSSRMLCSGPAIRRCGRCGAVAYCSISHQVAHWSYHKEECGRLEKQMMNAHLLHHFPFPFSMEATLQVVEKKVTRCSFLMQRNLHLLGMWKHECNCGASVSSADYLRVNDEWGLQSLLCPCQEVPKPMSVCLNNWRSYYDWRSIPLNSPVAVLLHWPLTIYHSIQLAASINLLPEISNKLLVHYLGPDKELCQLSVFKELHALFPDLKLHIELIGPAVPQFRNGERMTLTGYAKCLEIDCYCKSRAENGGRYPFDKSSGVSLGFHKGFYHDLFKDVLKESFPHVIIAPNAGIAAYSSWLPTIELIKDMNVPTIITDYCEEAAYLAASCITTVTSRPLSIPVQLNPFRQPLVMEDTALYLPCYSNCFIFGI</sequence>
<dbReference type="Pfam" id="PF01753">
    <property type="entry name" value="zf-MYND"/>
    <property type="match status" value="1"/>
</dbReference>
<feature type="domain" description="MYND-type" evidence="5">
    <location>
        <begin position="1"/>
        <end position="47"/>
    </location>
</feature>
<evidence type="ECO:0000313" key="7">
    <source>
        <dbReference type="Proteomes" id="UP001419268"/>
    </source>
</evidence>
<dbReference type="AlphaFoldDB" id="A0AAP0F697"/>
<dbReference type="PANTHER" id="PTHR47570">
    <property type="entry name" value="ZINC ION BINDING PROTEIN"/>
    <property type="match status" value="1"/>
</dbReference>
<dbReference type="Pfam" id="PF20179">
    <property type="entry name" value="MSS51_C"/>
    <property type="match status" value="1"/>
</dbReference>